<feature type="compositionally biased region" description="Acidic residues" evidence="1">
    <location>
        <begin position="11"/>
        <end position="29"/>
    </location>
</feature>
<reference evidence="2 3" key="1">
    <citation type="journal article" date="2018" name="Front. Plant Sci.">
        <title>Red Clover (Trifolium pratense) and Zigzag Clover (T. medium) - A Picture of Genomic Similarities and Differences.</title>
        <authorList>
            <person name="Dluhosova J."/>
            <person name="Istvanek J."/>
            <person name="Nedelnik J."/>
            <person name="Repkova J."/>
        </authorList>
    </citation>
    <scope>NUCLEOTIDE SEQUENCE [LARGE SCALE GENOMIC DNA]</scope>
    <source>
        <strain evidence="3">cv. 10/8</strain>
        <tissue evidence="2">Leaf</tissue>
    </source>
</reference>
<protein>
    <submittedName>
        <fullName evidence="2">Uncharacterized protein</fullName>
    </submittedName>
</protein>
<comment type="caution">
    <text evidence="2">The sequence shown here is derived from an EMBL/GenBank/DDBJ whole genome shotgun (WGS) entry which is preliminary data.</text>
</comment>
<evidence type="ECO:0000313" key="3">
    <source>
        <dbReference type="Proteomes" id="UP000265520"/>
    </source>
</evidence>
<feature type="region of interest" description="Disordered" evidence="1">
    <location>
        <begin position="1"/>
        <end position="36"/>
    </location>
</feature>
<dbReference type="AlphaFoldDB" id="A0A392WFQ5"/>
<sequence>MERSRSKRPVDEEDEAIPVEADEMCNDDESFSRTLV</sequence>
<feature type="compositionally biased region" description="Basic and acidic residues" evidence="1">
    <location>
        <begin position="1"/>
        <end position="10"/>
    </location>
</feature>
<dbReference type="Proteomes" id="UP000265520">
    <property type="component" value="Unassembled WGS sequence"/>
</dbReference>
<keyword evidence="3" id="KW-1185">Reference proteome</keyword>
<feature type="non-terminal residue" evidence="2">
    <location>
        <position position="36"/>
    </location>
</feature>
<organism evidence="2 3">
    <name type="scientific">Trifolium medium</name>
    <dbReference type="NCBI Taxonomy" id="97028"/>
    <lineage>
        <taxon>Eukaryota</taxon>
        <taxon>Viridiplantae</taxon>
        <taxon>Streptophyta</taxon>
        <taxon>Embryophyta</taxon>
        <taxon>Tracheophyta</taxon>
        <taxon>Spermatophyta</taxon>
        <taxon>Magnoliopsida</taxon>
        <taxon>eudicotyledons</taxon>
        <taxon>Gunneridae</taxon>
        <taxon>Pentapetalae</taxon>
        <taxon>rosids</taxon>
        <taxon>fabids</taxon>
        <taxon>Fabales</taxon>
        <taxon>Fabaceae</taxon>
        <taxon>Papilionoideae</taxon>
        <taxon>50 kb inversion clade</taxon>
        <taxon>NPAAA clade</taxon>
        <taxon>Hologalegina</taxon>
        <taxon>IRL clade</taxon>
        <taxon>Trifolieae</taxon>
        <taxon>Trifolium</taxon>
    </lineage>
</organism>
<accession>A0A392WFQ5</accession>
<name>A0A392WFQ5_9FABA</name>
<proteinExistence type="predicted"/>
<evidence type="ECO:0000256" key="1">
    <source>
        <dbReference type="SAM" id="MobiDB-lite"/>
    </source>
</evidence>
<dbReference type="EMBL" id="LXQA011469647">
    <property type="protein sequence ID" value="MCI98299.1"/>
    <property type="molecule type" value="Genomic_DNA"/>
</dbReference>
<evidence type="ECO:0000313" key="2">
    <source>
        <dbReference type="EMBL" id="MCI98299.1"/>
    </source>
</evidence>